<sequence>MAAYSYLHPTLFLDSANFLIQNTTATTNHHHNPVMMMSAGSSFEEQACHDIINSNTSLSYFPSADNYQPLHDLVVFHNNQETSSGEENNSRSSSDTDQSLTTNDNNIHNQETKTTEKKRKNTTANDRSSREGSCLSSGVSKNLKEVKTKKQRKCVKETTEEKKKKKKESQKIEEPPTSGYIHVRARRGQATDSHSLAERVRREKISERMKLLQSLVPGCDKVTGKALMLDEIINYVQSLQNQVEFLSMKLASVNPIFYDYGVDLDALLVKSEKQNYSPGSIPLPSNDQQYNSSALFQQSHILPNSFSQCNENNLLMDMDREQRERASTIISQSLFNHLCSFQ</sequence>
<feature type="compositionally biased region" description="Low complexity" evidence="5">
    <location>
        <begin position="83"/>
        <end position="93"/>
    </location>
</feature>
<name>A0A4Y7JIY2_PAPSO</name>
<keyword evidence="2" id="KW-0805">Transcription regulation</keyword>
<dbReference type="Gene3D" id="4.10.280.10">
    <property type="entry name" value="Helix-loop-helix DNA-binding domain"/>
    <property type="match status" value="1"/>
</dbReference>
<dbReference type="SUPFAM" id="SSF47459">
    <property type="entry name" value="HLH, helix-loop-helix DNA-binding domain"/>
    <property type="match status" value="1"/>
</dbReference>
<evidence type="ECO:0000313" key="8">
    <source>
        <dbReference type="Proteomes" id="UP000316621"/>
    </source>
</evidence>
<dbReference type="GO" id="GO:0003700">
    <property type="term" value="F:DNA-binding transcription factor activity"/>
    <property type="evidence" value="ECO:0007669"/>
    <property type="project" value="TreeGrafter"/>
</dbReference>
<gene>
    <name evidence="7" type="ORF">C5167_022267</name>
</gene>
<dbReference type="SMART" id="SM00353">
    <property type="entry name" value="HLH"/>
    <property type="match status" value="1"/>
</dbReference>
<dbReference type="PANTHER" id="PTHR12565">
    <property type="entry name" value="STEROL REGULATORY ELEMENT-BINDING PROTEIN"/>
    <property type="match status" value="1"/>
</dbReference>
<dbReference type="OMA" id="QPATEME"/>
<proteinExistence type="predicted"/>
<dbReference type="InterPro" id="IPR036638">
    <property type="entry name" value="HLH_DNA-bd_sf"/>
</dbReference>
<evidence type="ECO:0000256" key="4">
    <source>
        <dbReference type="ARBA" id="ARBA00023242"/>
    </source>
</evidence>
<evidence type="ECO:0000256" key="2">
    <source>
        <dbReference type="ARBA" id="ARBA00023015"/>
    </source>
</evidence>
<accession>A0A4Y7JIY2</accession>
<dbReference type="FunFam" id="4.10.280.10:FF:000002">
    <property type="entry name" value="Basic helix-loop-helix transcription factor"/>
    <property type="match status" value="1"/>
</dbReference>
<dbReference type="InterPro" id="IPR024097">
    <property type="entry name" value="bHLH_ZIP_TF"/>
</dbReference>
<dbReference type="STRING" id="3469.A0A4Y7JIY2"/>
<dbReference type="OrthoDB" id="1928604at2759"/>
<evidence type="ECO:0000313" key="7">
    <source>
        <dbReference type="EMBL" id="RZC60516.1"/>
    </source>
</evidence>
<dbReference type="PROSITE" id="PS50888">
    <property type="entry name" value="BHLH"/>
    <property type="match status" value="1"/>
</dbReference>
<keyword evidence="3" id="KW-0804">Transcription</keyword>
<dbReference type="AlphaFoldDB" id="A0A4Y7JIY2"/>
<dbReference type="Proteomes" id="UP000316621">
    <property type="component" value="Chromosome 5"/>
</dbReference>
<evidence type="ECO:0000259" key="6">
    <source>
        <dbReference type="PROSITE" id="PS50888"/>
    </source>
</evidence>
<dbReference type="EMBL" id="CM010719">
    <property type="protein sequence ID" value="RZC60516.1"/>
    <property type="molecule type" value="Genomic_DNA"/>
</dbReference>
<dbReference type="CDD" id="cd18919">
    <property type="entry name" value="bHLH_AtBPE_like"/>
    <property type="match status" value="1"/>
</dbReference>
<feature type="compositionally biased region" description="Basic and acidic residues" evidence="5">
    <location>
        <begin position="142"/>
        <end position="162"/>
    </location>
</feature>
<keyword evidence="8" id="KW-1185">Reference proteome</keyword>
<dbReference type="GO" id="GO:0046983">
    <property type="term" value="F:protein dimerization activity"/>
    <property type="evidence" value="ECO:0007669"/>
    <property type="project" value="InterPro"/>
</dbReference>
<evidence type="ECO:0000256" key="3">
    <source>
        <dbReference type="ARBA" id="ARBA00023163"/>
    </source>
</evidence>
<feature type="region of interest" description="Disordered" evidence="5">
    <location>
        <begin position="80"/>
        <end position="180"/>
    </location>
</feature>
<evidence type="ECO:0000256" key="5">
    <source>
        <dbReference type="SAM" id="MobiDB-lite"/>
    </source>
</evidence>
<dbReference type="Pfam" id="PF00010">
    <property type="entry name" value="HLH"/>
    <property type="match status" value="1"/>
</dbReference>
<reference evidence="7 8" key="1">
    <citation type="journal article" date="2018" name="Science">
        <title>The opium poppy genome and morphinan production.</title>
        <authorList>
            <person name="Guo L."/>
            <person name="Winzer T."/>
            <person name="Yang X."/>
            <person name="Li Y."/>
            <person name="Ning Z."/>
            <person name="He Z."/>
            <person name="Teodor R."/>
            <person name="Lu Y."/>
            <person name="Bowser T.A."/>
            <person name="Graham I.A."/>
            <person name="Ye K."/>
        </authorList>
    </citation>
    <scope>NUCLEOTIDE SEQUENCE [LARGE SCALE GENOMIC DNA]</scope>
    <source>
        <strain evidence="8">cv. HN1</strain>
        <tissue evidence="7">Leaves</tissue>
    </source>
</reference>
<feature type="domain" description="BHLH" evidence="6">
    <location>
        <begin position="189"/>
        <end position="239"/>
    </location>
</feature>
<organism evidence="7 8">
    <name type="scientific">Papaver somniferum</name>
    <name type="common">Opium poppy</name>
    <dbReference type="NCBI Taxonomy" id="3469"/>
    <lineage>
        <taxon>Eukaryota</taxon>
        <taxon>Viridiplantae</taxon>
        <taxon>Streptophyta</taxon>
        <taxon>Embryophyta</taxon>
        <taxon>Tracheophyta</taxon>
        <taxon>Spermatophyta</taxon>
        <taxon>Magnoliopsida</taxon>
        <taxon>Ranunculales</taxon>
        <taxon>Papaveraceae</taxon>
        <taxon>Papaveroideae</taxon>
        <taxon>Papaver</taxon>
    </lineage>
</organism>
<comment type="subcellular location">
    <subcellularLocation>
        <location evidence="1">Nucleus</location>
    </subcellularLocation>
</comment>
<dbReference type="PANTHER" id="PTHR12565:SF431">
    <property type="entry name" value="TRANSCRIPTION FACTOR BHLH137"/>
    <property type="match status" value="1"/>
</dbReference>
<keyword evidence="4" id="KW-0539">Nucleus</keyword>
<evidence type="ECO:0000256" key="1">
    <source>
        <dbReference type="ARBA" id="ARBA00004123"/>
    </source>
</evidence>
<feature type="compositionally biased region" description="Polar residues" evidence="5">
    <location>
        <begin position="95"/>
        <end position="109"/>
    </location>
</feature>
<dbReference type="InterPro" id="IPR011598">
    <property type="entry name" value="bHLH_dom"/>
</dbReference>
<protein>
    <recommendedName>
        <fullName evidence="6">BHLH domain-containing protein</fullName>
    </recommendedName>
</protein>
<dbReference type="Gramene" id="RZC60516">
    <property type="protein sequence ID" value="RZC60516"/>
    <property type="gene ID" value="C5167_022267"/>
</dbReference>
<dbReference type="GO" id="GO:0005634">
    <property type="term" value="C:nucleus"/>
    <property type="evidence" value="ECO:0007669"/>
    <property type="project" value="UniProtKB-SubCell"/>
</dbReference>